<dbReference type="Pfam" id="PF00126">
    <property type="entry name" value="HTH_1"/>
    <property type="match status" value="1"/>
</dbReference>
<gene>
    <name evidence="6" type="ORF">F7O84_04665</name>
</gene>
<dbReference type="PRINTS" id="PR00039">
    <property type="entry name" value="HTHLYSR"/>
</dbReference>
<keyword evidence="4" id="KW-0804">Transcription</keyword>
<accession>A0A7V7UCH4</accession>
<reference evidence="6 7" key="1">
    <citation type="submission" date="2019-09" db="EMBL/GenBank/DDBJ databases">
        <authorList>
            <person name="Valk L.C."/>
        </authorList>
    </citation>
    <scope>NUCLEOTIDE SEQUENCE [LARGE SCALE GENOMIC DNA]</scope>
    <source>
        <strain evidence="6">GalUA</strain>
    </source>
</reference>
<reference evidence="6 7" key="2">
    <citation type="submission" date="2020-02" db="EMBL/GenBank/DDBJ databases">
        <title>Candidatus Galacturonibacter soehngenii shows hetero-acetogenic catabolism of galacturonic acid but lacks a canonical carbon monoxide dehydrogenase/acetyl-CoA synthase complex.</title>
        <authorList>
            <person name="Diender M."/>
            <person name="Stouten G.R."/>
            <person name="Petersen J.F."/>
            <person name="Nielsen P.H."/>
            <person name="Dueholm M.S."/>
            <person name="Pronk J.T."/>
            <person name="Van Loosdrecht M.C.M."/>
        </authorList>
    </citation>
    <scope>NUCLEOTIDE SEQUENCE [LARGE SCALE GENOMIC DNA]</scope>
    <source>
        <strain evidence="6">GalUA</strain>
    </source>
</reference>
<evidence type="ECO:0000259" key="5">
    <source>
        <dbReference type="PROSITE" id="PS50931"/>
    </source>
</evidence>
<dbReference type="PROSITE" id="PS50931">
    <property type="entry name" value="HTH_LYSR"/>
    <property type="match status" value="1"/>
</dbReference>
<dbReference type="InterPro" id="IPR036388">
    <property type="entry name" value="WH-like_DNA-bd_sf"/>
</dbReference>
<proteinExistence type="inferred from homology"/>
<dbReference type="Gene3D" id="1.10.10.10">
    <property type="entry name" value="Winged helix-like DNA-binding domain superfamily/Winged helix DNA-binding domain"/>
    <property type="match status" value="1"/>
</dbReference>
<dbReference type="PANTHER" id="PTHR30126">
    <property type="entry name" value="HTH-TYPE TRANSCRIPTIONAL REGULATOR"/>
    <property type="match status" value="1"/>
</dbReference>
<keyword evidence="3" id="KW-0238">DNA-binding</keyword>
<dbReference type="OrthoDB" id="9785745at2"/>
<dbReference type="InterPro" id="IPR000847">
    <property type="entry name" value="LysR_HTH_N"/>
</dbReference>
<dbReference type="Gene3D" id="3.40.190.290">
    <property type="match status" value="1"/>
</dbReference>
<feature type="domain" description="HTH lysR-type" evidence="5">
    <location>
        <begin position="1"/>
        <end position="58"/>
    </location>
</feature>
<dbReference type="SUPFAM" id="SSF46785">
    <property type="entry name" value="Winged helix' DNA-binding domain"/>
    <property type="match status" value="1"/>
</dbReference>
<dbReference type="PANTHER" id="PTHR30126:SF40">
    <property type="entry name" value="HTH-TYPE TRANSCRIPTIONAL REGULATOR GLTR"/>
    <property type="match status" value="1"/>
</dbReference>
<sequence length="302" mass="35233">MEIRQMQYLIAAIETKSLNKAAEILYTTQPNVSKVIRNLETELDAEIFVRSNKGIRLTPFGENLYEYAKNIVKNAEMINILARNALYQKLKIASYPSNMIARHISDFYMDKKDETLHIEFQEGTAEEVISLVSQSQSRIGIIYLAKKQEGILKRILEAKNLKFTQLRECELCLYVGPKNPYYNKRSIDFEELTKLRFVQRNKDYFSMIDHLDNFSLGVVRTEQLKHMVHTNSDHCFLDMLLYTDLCSIGLDFMKSNYKQYDIKTLPVNGCEKCLLVGYVTDKSIELEEYEKEYIESLGTLFQ</sequence>
<comment type="similarity">
    <text evidence="1">Belongs to the LysR transcriptional regulatory family.</text>
</comment>
<dbReference type="Proteomes" id="UP000461768">
    <property type="component" value="Unassembled WGS sequence"/>
</dbReference>
<evidence type="ECO:0000256" key="1">
    <source>
        <dbReference type="ARBA" id="ARBA00009437"/>
    </source>
</evidence>
<dbReference type="GO" id="GO:0003700">
    <property type="term" value="F:DNA-binding transcription factor activity"/>
    <property type="evidence" value="ECO:0007669"/>
    <property type="project" value="InterPro"/>
</dbReference>
<evidence type="ECO:0000313" key="7">
    <source>
        <dbReference type="Proteomes" id="UP000461768"/>
    </source>
</evidence>
<keyword evidence="2" id="KW-0805">Transcription regulation</keyword>
<dbReference type="EMBL" id="WAGX01000004">
    <property type="protein sequence ID" value="KAB1439685.1"/>
    <property type="molecule type" value="Genomic_DNA"/>
</dbReference>
<evidence type="ECO:0000256" key="2">
    <source>
        <dbReference type="ARBA" id="ARBA00023015"/>
    </source>
</evidence>
<dbReference type="SUPFAM" id="SSF53850">
    <property type="entry name" value="Periplasmic binding protein-like II"/>
    <property type="match status" value="1"/>
</dbReference>
<evidence type="ECO:0000313" key="6">
    <source>
        <dbReference type="EMBL" id="KAB1439685.1"/>
    </source>
</evidence>
<protein>
    <submittedName>
        <fullName evidence="6">LysR family transcriptional regulator</fullName>
    </submittedName>
</protein>
<evidence type="ECO:0000256" key="3">
    <source>
        <dbReference type="ARBA" id="ARBA00023125"/>
    </source>
</evidence>
<dbReference type="GO" id="GO:0000976">
    <property type="term" value="F:transcription cis-regulatory region binding"/>
    <property type="evidence" value="ECO:0007669"/>
    <property type="project" value="TreeGrafter"/>
</dbReference>
<dbReference type="FunFam" id="1.10.10.10:FF:000001">
    <property type="entry name" value="LysR family transcriptional regulator"/>
    <property type="match status" value="1"/>
</dbReference>
<dbReference type="InterPro" id="IPR036390">
    <property type="entry name" value="WH_DNA-bd_sf"/>
</dbReference>
<name>A0A7V7UCH4_9FIRM</name>
<comment type="caution">
    <text evidence="6">The sequence shown here is derived from an EMBL/GenBank/DDBJ whole genome shotgun (WGS) entry which is preliminary data.</text>
</comment>
<dbReference type="RefSeq" id="WP_151142437.1">
    <property type="nucleotide sequence ID" value="NZ_WAGX01000004.1"/>
</dbReference>
<evidence type="ECO:0000256" key="4">
    <source>
        <dbReference type="ARBA" id="ARBA00023163"/>
    </source>
</evidence>
<dbReference type="AlphaFoldDB" id="A0A7V7UCH4"/>
<keyword evidence="7" id="KW-1185">Reference proteome</keyword>
<organism evidence="6 7">
    <name type="scientific">Candidatus Galacturonatibacter soehngenii</name>
    <dbReference type="NCBI Taxonomy" id="2307010"/>
    <lineage>
        <taxon>Bacteria</taxon>
        <taxon>Bacillati</taxon>
        <taxon>Bacillota</taxon>
        <taxon>Clostridia</taxon>
        <taxon>Lachnospirales</taxon>
        <taxon>Lachnospiraceae</taxon>
        <taxon>Candidatus Galacturonatibacter</taxon>
    </lineage>
</organism>